<dbReference type="PANTHER" id="PTHR35936:SF32">
    <property type="entry name" value="MEMBRANE-BOUND LYTIC MUREIN TRANSGLYCOSYLASE F"/>
    <property type="match status" value="1"/>
</dbReference>
<dbReference type="Gene3D" id="3.40.190.10">
    <property type="entry name" value="Periplasmic binding protein-like II"/>
    <property type="match status" value="1"/>
</dbReference>
<reference evidence="5" key="1">
    <citation type="submission" date="2016-10" db="EMBL/GenBank/DDBJ databases">
        <authorList>
            <person name="Varghese N."/>
            <person name="Submissions S."/>
        </authorList>
    </citation>
    <scope>NUCLEOTIDE SEQUENCE [LARGE SCALE GENOMIC DNA]</scope>
    <source>
        <strain evidence="5">CGMCC 1.10658</strain>
    </source>
</reference>
<keyword evidence="5" id="KW-1185">Reference proteome</keyword>
<gene>
    <name evidence="4" type="ORF">SAMN05216212_1366</name>
</gene>
<dbReference type="STRING" id="658219.SAMN05216212_1366"/>
<dbReference type="RefSeq" id="WP_091510519.1">
    <property type="nucleotide sequence ID" value="NZ_FNFH01000002.1"/>
</dbReference>
<dbReference type="SUPFAM" id="SSF53850">
    <property type="entry name" value="Periplasmic binding protein-like II"/>
    <property type="match status" value="1"/>
</dbReference>
<sequence length="243" mass="27388">MRERYGSFWYAAVFFMLPVLLGTGCERFPRDPQHSLKQVQERGKLRVGVVSHKPWVTGNAPGKPGGIEASLLEAFARELEVEIEWHWGSAQEHFEALKHYELDVVAGGITRSNPWRKEVGFTSPYYVSHAVVGVPQSGERISSVEGRAVALRPDSGLHHLLKERGARPFKRGYLENVDMPVAAEAWEIERLGLRKTDITLTKRRYVMAVPSGENALIMRLENFLMQKASPGRVEKLLAGRSQE</sequence>
<evidence type="ECO:0000256" key="1">
    <source>
        <dbReference type="ARBA" id="ARBA00010333"/>
    </source>
</evidence>
<accession>A0A1G8Y5H7</accession>
<comment type="similarity">
    <text evidence="1">Belongs to the bacterial solute-binding protein 3 family.</text>
</comment>
<evidence type="ECO:0000313" key="4">
    <source>
        <dbReference type="EMBL" id="SDJ98056.1"/>
    </source>
</evidence>
<dbReference type="EMBL" id="FNFH01000002">
    <property type="protein sequence ID" value="SDJ98056.1"/>
    <property type="molecule type" value="Genomic_DNA"/>
</dbReference>
<evidence type="ECO:0000259" key="3">
    <source>
        <dbReference type="SMART" id="SM00062"/>
    </source>
</evidence>
<feature type="domain" description="Solute-binding protein family 3/N-terminal" evidence="3">
    <location>
        <begin position="44"/>
        <end position="240"/>
    </location>
</feature>
<dbReference type="AlphaFoldDB" id="A0A1G8Y5H7"/>
<name>A0A1G8Y5H7_9GAMM</name>
<dbReference type="OrthoDB" id="9768183at2"/>
<dbReference type="Pfam" id="PF00497">
    <property type="entry name" value="SBP_bac_3"/>
    <property type="match status" value="1"/>
</dbReference>
<organism evidence="4 5">
    <name type="scientific">Microbulbifer yueqingensis</name>
    <dbReference type="NCBI Taxonomy" id="658219"/>
    <lineage>
        <taxon>Bacteria</taxon>
        <taxon>Pseudomonadati</taxon>
        <taxon>Pseudomonadota</taxon>
        <taxon>Gammaproteobacteria</taxon>
        <taxon>Cellvibrionales</taxon>
        <taxon>Microbulbiferaceae</taxon>
        <taxon>Microbulbifer</taxon>
    </lineage>
</organism>
<dbReference type="Proteomes" id="UP000199305">
    <property type="component" value="Unassembled WGS sequence"/>
</dbReference>
<dbReference type="InterPro" id="IPR001638">
    <property type="entry name" value="Solute-binding_3/MltF_N"/>
</dbReference>
<protein>
    <submittedName>
        <fullName evidence="4">Extracellular solute-binding protein, family 3</fullName>
    </submittedName>
</protein>
<dbReference type="PANTHER" id="PTHR35936">
    <property type="entry name" value="MEMBRANE-BOUND LYTIC MUREIN TRANSGLYCOSYLASE F"/>
    <property type="match status" value="1"/>
</dbReference>
<evidence type="ECO:0000313" key="5">
    <source>
        <dbReference type="Proteomes" id="UP000199305"/>
    </source>
</evidence>
<keyword evidence="2" id="KW-0732">Signal</keyword>
<dbReference type="PROSITE" id="PS51257">
    <property type="entry name" value="PROKAR_LIPOPROTEIN"/>
    <property type="match status" value="1"/>
</dbReference>
<dbReference type="SMART" id="SM00062">
    <property type="entry name" value="PBPb"/>
    <property type="match status" value="1"/>
</dbReference>
<evidence type="ECO:0000256" key="2">
    <source>
        <dbReference type="ARBA" id="ARBA00022729"/>
    </source>
</evidence>
<proteinExistence type="inferred from homology"/>